<dbReference type="InterPro" id="IPR023393">
    <property type="entry name" value="START-like_dom_sf"/>
</dbReference>
<evidence type="ECO:0000313" key="3">
    <source>
        <dbReference type="WBParaSite" id="TREG1_124460.1"/>
    </source>
</evidence>
<dbReference type="WBParaSite" id="TREG1_124460.1">
    <property type="protein sequence ID" value="TREG1_124460.1"/>
    <property type="gene ID" value="TREG1_124460"/>
</dbReference>
<protein>
    <recommendedName>
        <fullName evidence="4">Polyketide_cyc domain-containing protein</fullName>
    </recommendedName>
</protein>
<dbReference type="Gene3D" id="3.30.530.20">
    <property type="match status" value="1"/>
</dbReference>
<reference evidence="3" key="2">
    <citation type="submission" date="2023-11" db="UniProtKB">
        <authorList>
            <consortium name="WormBaseParasite"/>
        </authorList>
    </citation>
    <scope>IDENTIFICATION</scope>
</reference>
<keyword evidence="2" id="KW-1185">Reference proteome</keyword>
<reference evidence="2" key="1">
    <citation type="submission" date="2022-06" db="EMBL/GenBank/DDBJ databases">
        <authorList>
            <person name="Berger JAMES D."/>
            <person name="Berger JAMES D."/>
        </authorList>
    </citation>
    <scope>NUCLEOTIDE SEQUENCE [LARGE SCALE GENOMIC DNA]</scope>
</reference>
<evidence type="ECO:0008006" key="4">
    <source>
        <dbReference type="Google" id="ProtNLM"/>
    </source>
</evidence>
<proteinExistence type="predicted"/>
<dbReference type="Proteomes" id="UP000050795">
    <property type="component" value="Unassembled WGS sequence"/>
</dbReference>
<dbReference type="AlphaFoldDB" id="A0AA85IW83"/>
<accession>A0AA85IW83</accession>
<organism evidence="2 3">
    <name type="scientific">Trichobilharzia regenti</name>
    <name type="common">Nasal bird schistosome</name>
    <dbReference type="NCBI Taxonomy" id="157069"/>
    <lineage>
        <taxon>Eukaryota</taxon>
        <taxon>Metazoa</taxon>
        <taxon>Spiralia</taxon>
        <taxon>Lophotrochozoa</taxon>
        <taxon>Platyhelminthes</taxon>
        <taxon>Trematoda</taxon>
        <taxon>Digenea</taxon>
        <taxon>Strigeidida</taxon>
        <taxon>Schistosomatoidea</taxon>
        <taxon>Schistosomatidae</taxon>
        <taxon>Trichobilharzia</taxon>
    </lineage>
</organism>
<dbReference type="SUPFAM" id="SSF55961">
    <property type="entry name" value="Bet v1-like"/>
    <property type="match status" value="1"/>
</dbReference>
<feature type="signal peptide" evidence="1">
    <location>
        <begin position="1"/>
        <end position="18"/>
    </location>
</feature>
<evidence type="ECO:0000313" key="2">
    <source>
        <dbReference type="Proteomes" id="UP000050795"/>
    </source>
</evidence>
<evidence type="ECO:0000256" key="1">
    <source>
        <dbReference type="SAM" id="SignalP"/>
    </source>
</evidence>
<keyword evidence="1" id="KW-0732">Signal</keyword>
<sequence>MKLLLAAFILFIALLSRLNVVPNGKIGEKEVVVSLSANECYRHITDTQAYSRWMPSVLSTETEMKPFIASIGEEFVLVVDYGYLGTMSYVGHILSAETNTRFTFILDDWLETKFDFTITSMDKEKSRMKLTVHSNKNNLLYNHIILPIAQLYYSNWLTHCLLHFQLTYS</sequence>
<feature type="chain" id="PRO_5041653869" description="Polyketide_cyc domain-containing protein" evidence="1">
    <location>
        <begin position="19"/>
        <end position="169"/>
    </location>
</feature>
<name>A0AA85IW83_TRIRE</name>